<dbReference type="InterPro" id="IPR013783">
    <property type="entry name" value="Ig-like_fold"/>
</dbReference>
<dbReference type="AlphaFoldDB" id="A0A7F8RT90"/>
<dbReference type="RefSeq" id="XP_030896500.1">
    <property type="nucleotide sequence ID" value="XM_031040640.1"/>
</dbReference>
<reference evidence="4" key="1">
    <citation type="submission" date="2025-08" db="UniProtKB">
        <authorList>
            <consortium name="RefSeq"/>
        </authorList>
    </citation>
    <scope>IDENTIFICATION</scope>
    <source>
        <tissue evidence="4">Liver</tissue>
    </source>
</reference>
<evidence type="ECO:0000259" key="2">
    <source>
        <dbReference type="PROSITE" id="PS51820"/>
    </source>
</evidence>
<dbReference type="PANTHER" id="PTHR46769">
    <property type="entry name" value="POLYCYSTIC KIDNEY AND HEPATIC DISEASE 1 (AUTOSOMAL RECESSIVE)-LIKE 1"/>
    <property type="match status" value="1"/>
</dbReference>
<evidence type="ECO:0000256" key="1">
    <source>
        <dbReference type="ARBA" id="ARBA00022729"/>
    </source>
</evidence>
<dbReference type="SUPFAM" id="SSF81296">
    <property type="entry name" value="E set domains"/>
    <property type="match status" value="5"/>
</dbReference>
<dbReference type="FunFam" id="2.60.40.10:FF:001332">
    <property type="entry name" value="PKHD1 like 1"/>
    <property type="match status" value="1"/>
</dbReference>
<dbReference type="InterPro" id="IPR052387">
    <property type="entry name" value="Fibrocystin"/>
</dbReference>
<dbReference type="GeneID" id="115944693"/>
<keyword evidence="1" id="KW-0732">Signal</keyword>
<dbReference type="FunFam" id="2.60.40.10:FF:001567">
    <property type="entry name" value="PKHD1 like 1"/>
    <property type="match status" value="1"/>
</dbReference>
<dbReference type="KEGG" id="lww:115944693"/>
<gene>
    <name evidence="4" type="primary">LOC115944693</name>
</gene>
<evidence type="ECO:0000313" key="4">
    <source>
        <dbReference type="RefSeq" id="XP_030896500.1"/>
    </source>
</evidence>
<dbReference type="OrthoDB" id="120976at2759"/>
<name>A0A7F8RT90_LEPWE</name>
<accession>A0A7F8RT90</accession>
<protein>
    <submittedName>
        <fullName evidence="4">Fibrocystin-L-like</fullName>
    </submittedName>
</protein>
<dbReference type="Gene3D" id="2.60.40.10">
    <property type="entry name" value="Immunoglobulins"/>
    <property type="match status" value="5"/>
</dbReference>
<sequence>MISPSQGSIQGGTVLTISGQFFDQTDSPVRVLVGGQACDILNVTENSICCKTPPKPEVLRTVYPGGRGLKLEVWNNSRPVHLEEILEYNEKTPGYMGASWVDSTSYIWPMEQDTFVARFSGFLVAPDSDVYRFYIKGDDRYAIYFSQTGHPKDKIITNETENESVYRGNNWPGESKIRIQRIQAASPPLSGSFDIQAYGHILKGLPAMVSAVDLQFALQSVEEVGRVSVTREGTCAGYSWNIKWRSTCGKQNLLQINDSNIIGEKANMTVTKIKEGGLFRQRILGDLLRTPSQQPQVEVYVNGIPAKCSGDCGFTWDPMATPLVWAINPSQGTYEESTILTISGSGFSPNSTISVSVGPMGCSLLSVVENEIKCQILNGSSGHFPVAVSVADVGLARNVEGQTFHFTYQNRISHIWPASGSLAGGTLLSVSGFGFNENSKVLVGNETCNVIEGDLNKITCRTPKRIEGTVDISVITNGFQATAKDAYSYNCLQTPVITDFSPKVRTIQGEVNLTIKGYNFGNEITQNVEVYVGGKPCQIFQWNFTYIRCLLPKLSPGKHDIYVEVRNWGFASTRDKLNASIQYTLEVTAMFPQRGSLYGGTEITIMGLGFSTIPTENTVLLGSFPCDVISSSENVIKCILHSTGNTFRITSIGEDSGISQHLYVVNYGT</sequence>
<keyword evidence="3" id="KW-1185">Reference proteome</keyword>
<organism evidence="3 4">
    <name type="scientific">Leptonychotes weddellii</name>
    <name type="common">Weddell seal</name>
    <name type="synonym">Otaria weddellii</name>
    <dbReference type="NCBI Taxonomy" id="9713"/>
    <lineage>
        <taxon>Eukaryota</taxon>
        <taxon>Metazoa</taxon>
        <taxon>Chordata</taxon>
        <taxon>Craniata</taxon>
        <taxon>Vertebrata</taxon>
        <taxon>Euteleostomi</taxon>
        <taxon>Mammalia</taxon>
        <taxon>Eutheria</taxon>
        <taxon>Laurasiatheria</taxon>
        <taxon>Carnivora</taxon>
        <taxon>Caniformia</taxon>
        <taxon>Pinnipedia</taxon>
        <taxon>Phocidae</taxon>
        <taxon>Monachinae</taxon>
        <taxon>Lobodontini</taxon>
        <taxon>Leptonychotes</taxon>
    </lineage>
</organism>
<dbReference type="SMART" id="SM00429">
    <property type="entry name" value="IPT"/>
    <property type="match status" value="5"/>
</dbReference>
<dbReference type="InterPro" id="IPR002909">
    <property type="entry name" value="IPT_dom"/>
</dbReference>
<dbReference type="InterPro" id="IPR037524">
    <property type="entry name" value="PA14/GLEYA"/>
</dbReference>
<dbReference type="InterPro" id="IPR014756">
    <property type="entry name" value="Ig_E-set"/>
</dbReference>
<dbReference type="SUPFAM" id="SSF56988">
    <property type="entry name" value="Anthrax protective antigen"/>
    <property type="match status" value="1"/>
</dbReference>
<dbReference type="PROSITE" id="PS51820">
    <property type="entry name" value="PA14"/>
    <property type="match status" value="1"/>
</dbReference>
<dbReference type="PANTHER" id="PTHR46769:SF3">
    <property type="entry name" value="FIBROCYSTIN-L"/>
    <property type="match status" value="1"/>
</dbReference>
<dbReference type="FunFam" id="2.60.40.10:FF:000616">
    <property type="entry name" value="PKHD1 like 1"/>
    <property type="match status" value="1"/>
</dbReference>
<dbReference type="Pfam" id="PF01833">
    <property type="entry name" value="TIG"/>
    <property type="match status" value="5"/>
</dbReference>
<dbReference type="Proteomes" id="UP000245341">
    <property type="component" value="Unplaced"/>
</dbReference>
<dbReference type="FunFam" id="2.60.40.10:FF:001195">
    <property type="entry name" value="PKHD1 like 1"/>
    <property type="match status" value="1"/>
</dbReference>
<proteinExistence type="predicted"/>
<dbReference type="CDD" id="cd00603">
    <property type="entry name" value="IPT_PCSR"/>
    <property type="match status" value="5"/>
</dbReference>
<dbReference type="FunFam" id="2.60.40.10:FF:001292">
    <property type="entry name" value="PKHD1 like 1"/>
    <property type="match status" value="1"/>
</dbReference>
<feature type="domain" description="PA14" evidence="2">
    <location>
        <begin position="64"/>
        <end position="212"/>
    </location>
</feature>
<evidence type="ECO:0000313" key="3">
    <source>
        <dbReference type="Proteomes" id="UP000245341"/>
    </source>
</evidence>